<organism evidence="2 3">
    <name type="scientific">Vibrio owensii</name>
    <dbReference type="NCBI Taxonomy" id="696485"/>
    <lineage>
        <taxon>Bacteria</taxon>
        <taxon>Pseudomonadati</taxon>
        <taxon>Pseudomonadota</taxon>
        <taxon>Gammaproteobacteria</taxon>
        <taxon>Vibrionales</taxon>
        <taxon>Vibrionaceae</taxon>
        <taxon>Vibrio</taxon>
    </lineage>
</organism>
<dbReference type="EMBL" id="CAKMTQ010000064">
    <property type="protein sequence ID" value="CAH1540975.1"/>
    <property type="molecule type" value="Genomic_DNA"/>
</dbReference>
<keyword evidence="1" id="KW-0472">Membrane</keyword>
<sequence length="35" mass="3951">MRSKLDRMQWAICGTIIVGAVTLLFKEQILMALLS</sequence>
<name>A0AAU9QBH2_9VIBR</name>
<protein>
    <submittedName>
        <fullName evidence="2">Uncharacterized protein</fullName>
    </submittedName>
</protein>
<keyword evidence="1" id="KW-1133">Transmembrane helix</keyword>
<keyword evidence="1" id="KW-0812">Transmembrane</keyword>
<feature type="transmembrane region" description="Helical" evidence="1">
    <location>
        <begin position="12"/>
        <end position="34"/>
    </location>
</feature>
<comment type="caution">
    <text evidence="2">The sequence shown here is derived from an EMBL/GenBank/DDBJ whole genome shotgun (WGS) entry which is preliminary data.</text>
</comment>
<evidence type="ECO:0000313" key="2">
    <source>
        <dbReference type="EMBL" id="CAH1540975.1"/>
    </source>
</evidence>
<evidence type="ECO:0000256" key="1">
    <source>
        <dbReference type="SAM" id="Phobius"/>
    </source>
</evidence>
<dbReference type="AlphaFoldDB" id="A0AAU9QBH2"/>
<accession>A0AAU9QBH2</accession>
<proteinExistence type="predicted"/>
<evidence type="ECO:0000313" key="3">
    <source>
        <dbReference type="Proteomes" id="UP001295420"/>
    </source>
</evidence>
<reference evidence="2" key="1">
    <citation type="submission" date="2022-01" db="EMBL/GenBank/DDBJ databases">
        <authorList>
            <person name="Lagorce A."/>
        </authorList>
    </citation>
    <scope>NUCLEOTIDE SEQUENCE</scope>
    <source>
        <strain evidence="2">Th15_F1_D04</strain>
    </source>
</reference>
<gene>
    <name evidence="2" type="ORF">THF1D04_670003</name>
</gene>
<dbReference type="Proteomes" id="UP001295420">
    <property type="component" value="Unassembled WGS sequence"/>
</dbReference>